<dbReference type="Pfam" id="PF10546">
    <property type="entry name" value="P63C"/>
    <property type="match status" value="1"/>
</dbReference>
<accession>A0A975BPK2</accession>
<evidence type="ECO:0000313" key="2">
    <source>
        <dbReference type="EMBL" id="QTA88824.1"/>
    </source>
</evidence>
<keyword evidence="3" id="KW-1185">Reference proteome</keyword>
<organism evidence="2 3">
    <name type="scientific">Desulfonema magnum</name>
    <dbReference type="NCBI Taxonomy" id="45655"/>
    <lineage>
        <taxon>Bacteria</taxon>
        <taxon>Pseudomonadati</taxon>
        <taxon>Thermodesulfobacteriota</taxon>
        <taxon>Desulfobacteria</taxon>
        <taxon>Desulfobacterales</taxon>
        <taxon>Desulfococcaceae</taxon>
        <taxon>Desulfonema</taxon>
    </lineage>
</organism>
<dbReference type="Proteomes" id="UP000663722">
    <property type="component" value="Chromosome"/>
</dbReference>
<name>A0A975BPK2_9BACT</name>
<sequence>MNNKIKSPFAKYSGVLDLGNTPVECYVLDTLKRVISLRAVLKAIANIEGGVVEDYIGVKALKPYINKRLIVEENISFTIPGNPKAGKGITSDNFLKICRAYVSALSDGKLKTETQKNIAIRCSIILSACAEVGLIALIDEATGYQHARGENALQVTLNTFIAEEMQAWEKVFPDELWEEFGRLTNWQGPLHSRPKYWGKLVTQIIYNTLSPEIANYLKHNRPSRSGKHHQWFTRDVGLKSLIPHIWQIIGIAKTCDTIEELREQANYQFGDGKLQMRMNF</sequence>
<gene>
    <name evidence="2" type="ORF">dnm_048710</name>
</gene>
<dbReference type="EMBL" id="CP061800">
    <property type="protein sequence ID" value="QTA88824.1"/>
    <property type="molecule type" value="Genomic_DNA"/>
</dbReference>
<dbReference type="KEGG" id="dmm:dnm_048710"/>
<protein>
    <submittedName>
        <fullName evidence="2">P63C domain-containing protein</fullName>
    </submittedName>
</protein>
<feature type="domain" description="Bacteriophage Mx8 p63 C-terminal" evidence="1">
    <location>
        <begin position="157"/>
        <end position="241"/>
    </location>
</feature>
<dbReference type="InterPro" id="IPR018874">
    <property type="entry name" value="Phage_Mx8_p63_C"/>
</dbReference>
<evidence type="ECO:0000259" key="1">
    <source>
        <dbReference type="Pfam" id="PF10546"/>
    </source>
</evidence>
<proteinExistence type="predicted"/>
<dbReference type="RefSeq" id="WP_207683408.1">
    <property type="nucleotide sequence ID" value="NZ_CP061800.1"/>
</dbReference>
<dbReference type="AlphaFoldDB" id="A0A975BPK2"/>
<reference evidence="2" key="1">
    <citation type="journal article" date="2021" name="Microb. Physiol.">
        <title>Proteogenomic Insights into the Physiology of Marine, Sulfate-Reducing, Filamentous Desulfonema limicola and Desulfonema magnum.</title>
        <authorList>
            <person name="Schnaars V."/>
            <person name="Wohlbrand L."/>
            <person name="Scheve S."/>
            <person name="Hinrichs C."/>
            <person name="Reinhardt R."/>
            <person name="Rabus R."/>
        </authorList>
    </citation>
    <scope>NUCLEOTIDE SEQUENCE</scope>
    <source>
        <strain evidence="2">4be13</strain>
    </source>
</reference>
<evidence type="ECO:0000313" key="3">
    <source>
        <dbReference type="Proteomes" id="UP000663722"/>
    </source>
</evidence>